<dbReference type="PROSITE" id="PS51257">
    <property type="entry name" value="PROKAR_LIPOPROTEIN"/>
    <property type="match status" value="1"/>
</dbReference>
<feature type="compositionally biased region" description="Low complexity" evidence="2">
    <location>
        <begin position="132"/>
        <end position="147"/>
    </location>
</feature>
<feature type="domain" description="Yeast cell wall synthesis Kre9/Knh1-like N-terminal" evidence="4">
    <location>
        <begin position="29"/>
        <end position="109"/>
    </location>
</feature>
<gene>
    <name evidence="5" type="ORF">B0H16DRAFT_1596482</name>
</gene>
<sequence length="163" mass="16507">MISFPKSCIGLLLGVASVSCLTVNPPTAAQSGTTTTITWTSTTTDSTFSIELTHPSFNQAIAIANNVDPTLDTLAIELPVVPADDGYTLEFVNITNINQVFATSPDFSIAAAPSFSLSAPSISATNPPSLPVTGSTTSTISGVGTSSPASTTVGVPTTSLPTQ</sequence>
<proteinExistence type="predicted"/>
<name>A0AAD7MNP5_9AGAR</name>
<feature type="region of interest" description="Disordered" evidence="2">
    <location>
        <begin position="123"/>
        <end position="163"/>
    </location>
</feature>
<dbReference type="Proteomes" id="UP001215598">
    <property type="component" value="Unassembled WGS sequence"/>
</dbReference>
<keyword evidence="1 3" id="KW-0732">Signal</keyword>
<feature type="signal peptide" evidence="3">
    <location>
        <begin position="1"/>
        <end position="20"/>
    </location>
</feature>
<dbReference type="InterPro" id="IPR018466">
    <property type="entry name" value="Kre9/Knh1-like_N"/>
</dbReference>
<keyword evidence="6" id="KW-1185">Reference proteome</keyword>
<evidence type="ECO:0000313" key="5">
    <source>
        <dbReference type="EMBL" id="KAJ7724356.1"/>
    </source>
</evidence>
<evidence type="ECO:0000313" key="6">
    <source>
        <dbReference type="Proteomes" id="UP001215598"/>
    </source>
</evidence>
<feature type="chain" id="PRO_5042090975" description="Yeast cell wall synthesis Kre9/Knh1-like N-terminal domain-containing protein" evidence="3">
    <location>
        <begin position="21"/>
        <end position="163"/>
    </location>
</feature>
<reference evidence="5" key="1">
    <citation type="submission" date="2023-03" db="EMBL/GenBank/DDBJ databases">
        <title>Massive genome expansion in bonnet fungi (Mycena s.s.) driven by repeated elements and novel gene families across ecological guilds.</title>
        <authorList>
            <consortium name="Lawrence Berkeley National Laboratory"/>
            <person name="Harder C.B."/>
            <person name="Miyauchi S."/>
            <person name="Viragh M."/>
            <person name="Kuo A."/>
            <person name="Thoen E."/>
            <person name="Andreopoulos B."/>
            <person name="Lu D."/>
            <person name="Skrede I."/>
            <person name="Drula E."/>
            <person name="Henrissat B."/>
            <person name="Morin E."/>
            <person name="Kohler A."/>
            <person name="Barry K."/>
            <person name="LaButti K."/>
            <person name="Morin E."/>
            <person name="Salamov A."/>
            <person name="Lipzen A."/>
            <person name="Mereny Z."/>
            <person name="Hegedus B."/>
            <person name="Baldrian P."/>
            <person name="Stursova M."/>
            <person name="Weitz H."/>
            <person name="Taylor A."/>
            <person name="Grigoriev I.V."/>
            <person name="Nagy L.G."/>
            <person name="Martin F."/>
            <person name="Kauserud H."/>
        </authorList>
    </citation>
    <scope>NUCLEOTIDE SEQUENCE</scope>
    <source>
        <strain evidence="5">CBHHK182m</strain>
    </source>
</reference>
<dbReference type="Pfam" id="PF10342">
    <property type="entry name" value="Kre9_KNH"/>
    <property type="match status" value="1"/>
</dbReference>
<evidence type="ECO:0000259" key="4">
    <source>
        <dbReference type="Pfam" id="PF10342"/>
    </source>
</evidence>
<feature type="compositionally biased region" description="Polar residues" evidence="2">
    <location>
        <begin position="148"/>
        <end position="163"/>
    </location>
</feature>
<organism evidence="5 6">
    <name type="scientific">Mycena metata</name>
    <dbReference type="NCBI Taxonomy" id="1033252"/>
    <lineage>
        <taxon>Eukaryota</taxon>
        <taxon>Fungi</taxon>
        <taxon>Dikarya</taxon>
        <taxon>Basidiomycota</taxon>
        <taxon>Agaricomycotina</taxon>
        <taxon>Agaricomycetes</taxon>
        <taxon>Agaricomycetidae</taxon>
        <taxon>Agaricales</taxon>
        <taxon>Marasmiineae</taxon>
        <taxon>Mycenaceae</taxon>
        <taxon>Mycena</taxon>
    </lineage>
</organism>
<dbReference type="EMBL" id="JARKIB010000203">
    <property type="protein sequence ID" value="KAJ7724356.1"/>
    <property type="molecule type" value="Genomic_DNA"/>
</dbReference>
<dbReference type="AlphaFoldDB" id="A0AAD7MNP5"/>
<protein>
    <recommendedName>
        <fullName evidence="4">Yeast cell wall synthesis Kre9/Knh1-like N-terminal domain-containing protein</fullName>
    </recommendedName>
</protein>
<evidence type="ECO:0000256" key="1">
    <source>
        <dbReference type="ARBA" id="ARBA00022729"/>
    </source>
</evidence>
<accession>A0AAD7MNP5</accession>
<comment type="caution">
    <text evidence="5">The sequence shown here is derived from an EMBL/GenBank/DDBJ whole genome shotgun (WGS) entry which is preliminary data.</text>
</comment>
<evidence type="ECO:0000256" key="2">
    <source>
        <dbReference type="SAM" id="MobiDB-lite"/>
    </source>
</evidence>
<evidence type="ECO:0000256" key="3">
    <source>
        <dbReference type="SAM" id="SignalP"/>
    </source>
</evidence>